<dbReference type="AlphaFoldDB" id="A0A2S9PMK0"/>
<organism evidence="3 4">
    <name type="scientific">Streptomyces solincola</name>
    <dbReference type="NCBI Taxonomy" id="2100817"/>
    <lineage>
        <taxon>Bacteria</taxon>
        <taxon>Bacillati</taxon>
        <taxon>Actinomycetota</taxon>
        <taxon>Actinomycetes</taxon>
        <taxon>Kitasatosporales</taxon>
        <taxon>Streptomycetaceae</taxon>
        <taxon>Streptomyces</taxon>
    </lineage>
</organism>
<evidence type="ECO:0000313" key="3">
    <source>
        <dbReference type="EMBL" id="PRH75642.1"/>
    </source>
</evidence>
<feature type="region of interest" description="Disordered" evidence="1">
    <location>
        <begin position="26"/>
        <end position="128"/>
    </location>
</feature>
<sequence length="128" mass="12311">MAPRLGSRCAVLLAALALAGFGAGPDRVAQARESGPAAARSSGPATAARPDIRPGNSRGEDGDGGRTDAGSAPHGHPSGGGRPGPDGSAPWSGRDWPGGAAGPWPGWAQTGAGGRPPGRPAAEPDAPG</sequence>
<keyword evidence="2" id="KW-0732">Signal</keyword>
<dbReference type="EMBL" id="PVLV01000747">
    <property type="protein sequence ID" value="PRH75642.1"/>
    <property type="molecule type" value="Genomic_DNA"/>
</dbReference>
<dbReference type="Proteomes" id="UP000239322">
    <property type="component" value="Unassembled WGS sequence"/>
</dbReference>
<name>A0A2S9PMK0_9ACTN</name>
<feature type="compositionally biased region" description="Low complexity" evidence="1">
    <location>
        <begin position="31"/>
        <end position="49"/>
    </location>
</feature>
<feature type="non-terminal residue" evidence="3">
    <location>
        <position position="128"/>
    </location>
</feature>
<proteinExistence type="predicted"/>
<feature type="signal peptide" evidence="2">
    <location>
        <begin position="1"/>
        <end position="19"/>
    </location>
</feature>
<gene>
    <name evidence="3" type="ORF">C6N75_29900</name>
</gene>
<feature type="chain" id="PRO_5038817043" description="Translation initiation factor IF-2" evidence="2">
    <location>
        <begin position="20"/>
        <end position="128"/>
    </location>
</feature>
<protein>
    <recommendedName>
        <fullName evidence="5">Translation initiation factor IF-2</fullName>
    </recommendedName>
</protein>
<comment type="caution">
    <text evidence="3">The sequence shown here is derived from an EMBL/GenBank/DDBJ whole genome shotgun (WGS) entry which is preliminary data.</text>
</comment>
<reference evidence="3 4" key="1">
    <citation type="submission" date="2018-03" db="EMBL/GenBank/DDBJ databases">
        <title>Novel Streptomyces sp. from soil.</title>
        <authorList>
            <person name="Tan G.Y.A."/>
            <person name="Lee Z.Y."/>
        </authorList>
    </citation>
    <scope>NUCLEOTIDE SEQUENCE [LARGE SCALE GENOMIC DNA]</scope>
    <source>
        <strain evidence="3 4">ST5x</strain>
    </source>
</reference>
<accession>A0A2S9PMK0</accession>
<evidence type="ECO:0000256" key="1">
    <source>
        <dbReference type="SAM" id="MobiDB-lite"/>
    </source>
</evidence>
<evidence type="ECO:0000256" key="2">
    <source>
        <dbReference type="SAM" id="SignalP"/>
    </source>
</evidence>
<evidence type="ECO:0000313" key="4">
    <source>
        <dbReference type="Proteomes" id="UP000239322"/>
    </source>
</evidence>
<keyword evidence="4" id="KW-1185">Reference proteome</keyword>
<evidence type="ECO:0008006" key="5">
    <source>
        <dbReference type="Google" id="ProtNLM"/>
    </source>
</evidence>